<dbReference type="EMBL" id="HBGN01037430">
    <property type="protein sequence ID" value="CAD9355425.1"/>
    <property type="molecule type" value="Transcribed_RNA"/>
</dbReference>
<dbReference type="InterPro" id="IPR001876">
    <property type="entry name" value="Znf_RanBP2"/>
</dbReference>
<evidence type="ECO:0000256" key="1">
    <source>
        <dbReference type="ARBA" id="ARBA00022723"/>
    </source>
</evidence>
<dbReference type="Gene3D" id="2.30.30.380">
    <property type="entry name" value="Zn-finger domain of Sec23/24"/>
    <property type="match status" value="1"/>
</dbReference>
<feature type="compositionally biased region" description="Low complexity" evidence="5">
    <location>
        <begin position="72"/>
        <end position="90"/>
    </location>
</feature>
<keyword evidence="1 4" id="KW-0479">Metal-binding</keyword>
<protein>
    <recommendedName>
        <fullName evidence="6">C3H1-type domain-containing protein</fullName>
    </recommendedName>
</protein>
<keyword evidence="2 4" id="KW-0863">Zinc-finger</keyword>
<name>A0A6U3UZE8_9STRA</name>
<sequence>MPPKKKPCPHGSNCKYQHEHQHTAEYSHGVESNELYQKVEKRKADAWKKTSGHTLGGAGGGAARSSHVGRKSTTTSTIRNSNNSNVKQHQRLALSAAGEAASLRLIQSRSKDCANDTNVAAAASIRSRTSVQHVPLLVRSPQQQQQQQQRKRKRRYNSSSSTTTASLPTRQLPKQQQQQQGDKSTSNENTHNGVIQIMDDFSPQQQQQRPKRIVSSFQKVKVKQWACTTCTFLNEPTNVTNCSVCGSARTFETRLDDSKSTERRQEGALSFWKGKVEVIDLVEDDLKS</sequence>
<evidence type="ECO:0000256" key="2">
    <source>
        <dbReference type="ARBA" id="ARBA00022771"/>
    </source>
</evidence>
<evidence type="ECO:0000256" key="3">
    <source>
        <dbReference type="ARBA" id="ARBA00022833"/>
    </source>
</evidence>
<accession>A0A6U3UZE8</accession>
<proteinExistence type="predicted"/>
<feature type="region of interest" description="Disordered" evidence="5">
    <location>
        <begin position="1"/>
        <end position="90"/>
    </location>
</feature>
<keyword evidence="3 4" id="KW-0862">Zinc</keyword>
<dbReference type="AlphaFoldDB" id="A0A6U3UZE8"/>
<organism evidence="7">
    <name type="scientific">Ditylum brightwellii</name>
    <dbReference type="NCBI Taxonomy" id="49249"/>
    <lineage>
        <taxon>Eukaryota</taxon>
        <taxon>Sar</taxon>
        <taxon>Stramenopiles</taxon>
        <taxon>Ochrophyta</taxon>
        <taxon>Bacillariophyta</taxon>
        <taxon>Mediophyceae</taxon>
        <taxon>Lithodesmiophycidae</taxon>
        <taxon>Lithodesmiales</taxon>
        <taxon>Lithodesmiaceae</taxon>
        <taxon>Ditylum</taxon>
    </lineage>
</organism>
<evidence type="ECO:0000256" key="4">
    <source>
        <dbReference type="PROSITE-ProRule" id="PRU00723"/>
    </source>
</evidence>
<dbReference type="SMART" id="SM00547">
    <property type="entry name" value="ZnF_RBZ"/>
    <property type="match status" value="1"/>
</dbReference>
<gene>
    <name evidence="7" type="ORF">DBRI1063_LOCUS23995</name>
</gene>
<feature type="domain" description="C3H1-type" evidence="6">
    <location>
        <begin position="1"/>
        <end position="21"/>
    </location>
</feature>
<dbReference type="GO" id="GO:0008270">
    <property type="term" value="F:zinc ion binding"/>
    <property type="evidence" value="ECO:0007669"/>
    <property type="project" value="UniProtKB-KW"/>
</dbReference>
<feature type="compositionally biased region" description="Basic and acidic residues" evidence="5">
    <location>
        <begin position="37"/>
        <end position="48"/>
    </location>
</feature>
<feature type="zinc finger region" description="C3H1-type" evidence="4">
    <location>
        <begin position="1"/>
        <end position="21"/>
    </location>
</feature>
<feature type="region of interest" description="Disordered" evidence="5">
    <location>
        <begin position="136"/>
        <end position="190"/>
    </location>
</feature>
<dbReference type="InterPro" id="IPR000571">
    <property type="entry name" value="Znf_CCCH"/>
</dbReference>
<reference evidence="7" key="1">
    <citation type="submission" date="2021-01" db="EMBL/GenBank/DDBJ databases">
        <authorList>
            <person name="Corre E."/>
            <person name="Pelletier E."/>
            <person name="Niang G."/>
            <person name="Scheremetjew M."/>
            <person name="Finn R."/>
            <person name="Kale V."/>
            <person name="Holt S."/>
            <person name="Cochrane G."/>
            <person name="Meng A."/>
            <person name="Brown T."/>
            <person name="Cohen L."/>
        </authorList>
    </citation>
    <scope>NUCLEOTIDE SEQUENCE</scope>
    <source>
        <strain evidence="7">Pop2</strain>
    </source>
</reference>
<evidence type="ECO:0000313" key="7">
    <source>
        <dbReference type="EMBL" id="CAD9355425.1"/>
    </source>
</evidence>
<dbReference type="PROSITE" id="PS50103">
    <property type="entry name" value="ZF_C3H1"/>
    <property type="match status" value="1"/>
</dbReference>
<feature type="compositionally biased region" description="Polar residues" evidence="5">
    <location>
        <begin position="181"/>
        <end position="190"/>
    </location>
</feature>
<evidence type="ECO:0000259" key="6">
    <source>
        <dbReference type="PROSITE" id="PS50103"/>
    </source>
</evidence>
<feature type="compositionally biased region" description="Basic and acidic residues" evidence="5">
    <location>
        <begin position="16"/>
        <end position="25"/>
    </location>
</feature>
<evidence type="ECO:0000256" key="5">
    <source>
        <dbReference type="SAM" id="MobiDB-lite"/>
    </source>
</evidence>